<dbReference type="Pfam" id="PF07653">
    <property type="entry name" value="SH3_2"/>
    <property type="match status" value="1"/>
</dbReference>
<dbReference type="GeneID" id="106804795"/>
<dbReference type="CDD" id="cd12035">
    <property type="entry name" value="SH3_MPP1-like"/>
    <property type="match status" value="1"/>
</dbReference>
<evidence type="ECO:0000256" key="2">
    <source>
        <dbReference type="ARBA" id="ARBA00022443"/>
    </source>
</evidence>
<keyword evidence="2 3" id="KW-0728">SH3 domain</keyword>
<dbReference type="Gene3D" id="3.40.50.300">
    <property type="entry name" value="P-loop containing nucleotide triphosphate hydrolases"/>
    <property type="match status" value="1"/>
</dbReference>
<dbReference type="Gene3D" id="2.30.30.40">
    <property type="entry name" value="SH3 Domains"/>
    <property type="match status" value="1"/>
</dbReference>
<dbReference type="InterPro" id="IPR001452">
    <property type="entry name" value="SH3_domain"/>
</dbReference>
<protein>
    <submittedName>
        <fullName evidence="8">Peripheral plasma membrane protein CASK-like</fullName>
    </submittedName>
</protein>
<feature type="domain" description="PDZ" evidence="6">
    <location>
        <begin position="43"/>
        <end position="124"/>
    </location>
</feature>
<dbReference type="SMART" id="SM00326">
    <property type="entry name" value="SH3"/>
    <property type="match status" value="1"/>
</dbReference>
<gene>
    <name evidence="8" type="primary">LOC106804795</name>
</gene>
<dbReference type="SMART" id="SM00072">
    <property type="entry name" value="GuKc"/>
    <property type="match status" value="1"/>
</dbReference>
<dbReference type="SUPFAM" id="SSF50156">
    <property type="entry name" value="PDZ domain-like"/>
    <property type="match status" value="1"/>
</dbReference>
<dbReference type="RefSeq" id="XP_014661628.1">
    <property type="nucleotide sequence ID" value="XM_014806142.1"/>
</dbReference>
<dbReference type="InterPro" id="IPR008144">
    <property type="entry name" value="Guanylate_kin-like_dom"/>
</dbReference>
<feature type="domain" description="SH3" evidence="4">
    <location>
        <begin position="130"/>
        <end position="201"/>
    </location>
</feature>
<dbReference type="InterPro" id="IPR036028">
    <property type="entry name" value="SH3-like_dom_sf"/>
</dbReference>
<evidence type="ECO:0000256" key="3">
    <source>
        <dbReference type="PROSITE-ProRule" id="PRU00192"/>
    </source>
</evidence>
<accession>A0ABM1DNV7</accession>
<dbReference type="SMART" id="SM00228">
    <property type="entry name" value="PDZ"/>
    <property type="match status" value="1"/>
</dbReference>
<organism evidence="7 8">
    <name type="scientific">Priapulus caudatus</name>
    <name type="common">Priapulid worm</name>
    <dbReference type="NCBI Taxonomy" id="37621"/>
    <lineage>
        <taxon>Eukaryota</taxon>
        <taxon>Metazoa</taxon>
        <taxon>Ecdysozoa</taxon>
        <taxon>Scalidophora</taxon>
        <taxon>Priapulida</taxon>
        <taxon>Priapulimorpha</taxon>
        <taxon>Priapulimorphida</taxon>
        <taxon>Priapulidae</taxon>
        <taxon>Priapulus</taxon>
    </lineage>
</organism>
<evidence type="ECO:0000259" key="4">
    <source>
        <dbReference type="PROSITE" id="PS50002"/>
    </source>
</evidence>
<evidence type="ECO:0000259" key="6">
    <source>
        <dbReference type="PROSITE" id="PS50106"/>
    </source>
</evidence>
<dbReference type="Pfam" id="PF00625">
    <property type="entry name" value="Guanylate_kin"/>
    <property type="match status" value="1"/>
</dbReference>
<dbReference type="PROSITE" id="PS50106">
    <property type="entry name" value="PDZ"/>
    <property type="match status" value="1"/>
</dbReference>
<dbReference type="Gene3D" id="2.30.42.10">
    <property type="match status" value="1"/>
</dbReference>
<dbReference type="PROSITE" id="PS50052">
    <property type="entry name" value="GUANYLATE_KINASE_2"/>
    <property type="match status" value="1"/>
</dbReference>
<keyword evidence="7" id="KW-1185">Reference proteome</keyword>
<evidence type="ECO:0000313" key="7">
    <source>
        <dbReference type="Proteomes" id="UP000695022"/>
    </source>
</evidence>
<dbReference type="PROSITE" id="PS50002">
    <property type="entry name" value="SH3"/>
    <property type="match status" value="1"/>
</dbReference>
<evidence type="ECO:0000313" key="8">
    <source>
        <dbReference type="RefSeq" id="XP_014661628.1"/>
    </source>
</evidence>
<proteinExistence type="inferred from homology"/>
<name>A0ABM1DNV7_PRICU</name>
<dbReference type="InterPro" id="IPR020590">
    <property type="entry name" value="Guanylate_kinase_CS"/>
</dbReference>
<dbReference type="InterPro" id="IPR050716">
    <property type="entry name" value="MAGUK"/>
</dbReference>
<dbReference type="InterPro" id="IPR001478">
    <property type="entry name" value="PDZ"/>
</dbReference>
<dbReference type="SUPFAM" id="SSF52540">
    <property type="entry name" value="P-loop containing nucleoside triphosphate hydrolases"/>
    <property type="match status" value="1"/>
</dbReference>
<dbReference type="InterPro" id="IPR008145">
    <property type="entry name" value="GK/Ca_channel_bsu"/>
</dbReference>
<reference evidence="8" key="1">
    <citation type="submission" date="2025-08" db="UniProtKB">
        <authorList>
            <consortium name="RefSeq"/>
        </authorList>
    </citation>
    <scope>IDENTIFICATION</scope>
</reference>
<comment type="similarity">
    <text evidence="1">Belongs to the MAGUK family.</text>
</comment>
<dbReference type="SUPFAM" id="SSF50044">
    <property type="entry name" value="SH3-domain"/>
    <property type="match status" value="1"/>
</dbReference>
<sequence>MLSPPDAAAMIVNGAQAGEGLSNRYRAETMETDGMESPSRMRLVQFEKNADEPMGITLKVDEKDRCVVVRIIHGGMVHKQGSLHVGDEIKEINGISASKKTTEELQRLLRKACGVVGLKVVPSYRSAPPPCEIFVRAQFDYDPVSDDLIPCTQAGVSFKIGDILEVISKDDHNWWQARKWMQTQLCPAGLIPSPELQEWRTTYYNVERAKHEAQEEIHDSTYLDLFSGAHGVGRRHIKNTLIASHSDKYAYPVPHTTREPRKGEVNGKHYHFVSYQQMINDITANEYLEYGAHEEAMYGIKLDTIRRIHMDGKIAILDVEPQALKMLRTAEFSPYVVFIGAPELSPPASEDRSLQLLVQESEMLNQTYRHYFDLTIVNNDMEDTLKSLASCLVEINASPQWVPVTWIY</sequence>
<dbReference type="Proteomes" id="UP000695022">
    <property type="component" value="Unplaced"/>
</dbReference>
<dbReference type="InterPro" id="IPR036034">
    <property type="entry name" value="PDZ_sf"/>
</dbReference>
<evidence type="ECO:0000256" key="1">
    <source>
        <dbReference type="ARBA" id="ARBA00007014"/>
    </source>
</evidence>
<evidence type="ECO:0000259" key="5">
    <source>
        <dbReference type="PROSITE" id="PS50052"/>
    </source>
</evidence>
<dbReference type="PANTHER" id="PTHR23122">
    <property type="entry name" value="MEMBRANE-ASSOCIATED GUANYLATE KINASE MAGUK"/>
    <property type="match status" value="1"/>
</dbReference>
<dbReference type="Pfam" id="PF00595">
    <property type="entry name" value="PDZ"/>
    <property type="match status" value="1"/>
</dbReference>
<dbReference type="PROSITE" id="PS00856">
    <property type="entry name" value="GUANYLATE_KINASE_1"/>
    <property type="match status" value="1"/>
</dbReference>
<feature type="domain" description="Guanylate kinase-like" evidence="5">
    <location>
        <begin position="221"/>
        <end position="393"/>
    </location>
</feature>
<dbReference type="InterPro" id="IPR027417">
    <property type="entry name" value="P-loop_NTPase"/>
</dbReference>